<accession>A0ACB8U1P8</accession>
<keyword evidence="2" id="KW-1185">Reference proteome</keyword>
<comment type="caution">
    <text evidence="1">The sequence shown here is derived from an EMBL/GenBank/DDBJ whole genome shotgun (WGS) entry which is preliminary data.</text>
</comment>
<evidence type="ECO:0000313" key="1">
    <source>
        <dbReference type="EMBL" id="KAI0088094.1"/>
    </source>
</evidence>
<sequence>MVASVGNDLYSPFPPNLAIEDGVQSSEEGSTSDVHSPVFEVPFPANVRYHLNHQLQVADAATPLVPASFDARYSAQHLNVHSPPPHLLGTLQVPSPTAMQHLLPPPHSHVAYARAQHPMLDLGMEPPSLLHSPTALSPAEEYFNLPQSGGLPEQHMPRASYSAMPSTTQGSIVMAPPDQKPQPPLQASPSGKSSAAGSSPATSSPAGPSRPRREASTVVIACRQCRARKIRCDSTRPVCNNCTRRGNDCEYDAVPKRRGPDKRPGTRQRSCKKRPSEGDPSSPGANILARKRRKVEDDHDSNLVSFELKDSLVNGAKRNLFIQKTEETSIAHLPQAPSHVLETSMSARGIASEAIYPKVKYPVSFISRGTWSTTPRHTPFHAFSNTMPQEDDRQLQLFSTPSIDYSRRTWWDNLLNTYAPTPQESSVSSPIFNDLDFLISESSYWLFFINRQTFFQNLRDNNRRSLIQPSLVLSALAMANLMQSSELERGAHGRNCALRLRDNAQASLEAACNANSLDFTLAEAALILALFESSCHPQYSTQRAESSLQFVDRIIRALSLSMIDVEDPDVCMFSPDSPPVVCIPDYQTPQSCDCTSALATNGIFGEDRNSLFQPSSLPWDEEFPEEMRKEECRRICWSALNLIASYTAQCAAFHQEPMELYLTDAVNYAILFPGEAYARTGRNSERNQVAHVSSKESVWALYCRSMLLWTSCIRQRDSTWETEARADFAIAAWVETRAIQDALDMHRCNGDTALIYMCREYIYNTRMTITYELRRRLQDIDDVRPPMFNRRQAEEWLYYQSQVAKRVMDSVKGLSERPGHLLSRRPFQSLWYSSQVSICLALWNYDHDLFQALELAKSFLIPLDTLNVLWPCQVQNTRCQELRIRLTDACNTVRIPIPLPATVSLPLVLQHLV</sequence>
<protein>
    <submittedName>
        <fullName evidence="1">Uncharacterized protein</fullName>
    </submittedName>
</protein>
<dbReference type="EMBL" id="MU274915">
    <property type="protein sequence ID" value="KAI0088094.1"/>
    <property type="molecule type" value="Genomic_DNA"/>
</dbReference>
<name>A0ACB8U1P8_9APHY</name>
<reference evidence="1" key="1">
    <citation type="journal article" date="2021" name="Environ. Microbiol.">
        <title>Gene family expansions and transcriptome signatures uncover fungal adaptations to wood decay.</title>
        <authorList>
            <person name="Hage H."/>
            <person name="Miyauchi S."/>
            <person name="Viragh M."/>
            <person name="Drula E."/>
            <person name="Min B."/>
            <person name="Chaduli D."/>
            <person name="Navarro D."/>
            <person name="Favel A."/>
            <person name="Norest M."/>
            <person name="Lesage-Meessen L."/>
            <person name="Balint B."/>
            <person name="Merenyi Z."/>
            <person name="de Eugenio L."/>
            <person name="Morin E."/>
            <person name="Martinez A.T."/>
            <person name="Baldrian P."/>
            <person name="Stursova M."/>
            <person name="Martinez M.J."/>
            <person name="Novotny C."/>
            <person name="Magnuson J.K."/>
            <person name="Spatafora J.W."/>
            <person name="Maurice S."/>
            <person name="Pangilinan J."/>
            <person name="Andreopoulos W."/>
            <person name="LaButti K."/>
            <person name="Hundley H."/>
            <person name="Na H."/>
            <person name="Kuo A."/>
            <person name="Barry K."/>
            <person name="Lipzen A."/>
            <person name="Henrissat B."/>
            <person name="Riley R."/>
            <person name="Ahrendt S."/>
            <person name="Nagy L.G."/>
            <person name="Grigoriev I.V."/>
            <person name="Martin F."/>
            <person name="Rosso M.N."/>
        </authorList>
    </citation>
    <scope>NUCLEOTIDE SEQUENCE</scope>
    <source>
        <strain evidence="1">CBS 384.51</strain>
    </source>
</reference>
<evidence type="ECO:0000313" key="2">
    <source>
        <dbReference type="Proteomes" id="UP001055072"/>
    </source>
</evidence>
<proteinExistence type="predicted"/>
<gene>
    <name evidence="1" type="ORF">BDY19DRAFT_891709</name>
</gene>
<dbReference type="Proteomes" id="UP001055072">
    <property type="component" value="Unassembled WGS sequence"/>
</dbReference>
<organism evidence="1 2">
    <name type="scientific">Irpex rosettiformis</name>
    <dbReference type="NCBI Taxonomy" id="378272"/>
    <lineage>
        <taxon>Eukaryota</taxon>
        <taxon>Fungi</taxon>
        <taxon>Dikarya</taxon>
        <taxon>Basidiomycota</taxon>
        <taxon>Agaricomycotina</taxon>
        <taxon>Agaricomycetes</taxon>
        <taxon>Polyporales</taxon>
        <taxon>Irpicaceae</taxon>
        <taxon>Irpex</taxon>
    </lineage>
</organism>